<evidence type="ECO:0000256" key="1">
    <source>
        <dbReference type="SAM" id="MobiDB-lite"/>
    </source>
</evidence>
<dbReference type="Proteomes" id="UP000265520">
    <property type="component" value="Unassembled WGS sequence"/>
</dbReference>
<evidence type="ECO:0000313" key="3">
    <source>
        <dbReference type="Proteomes" id="UP000265520"/>
    </source>
</evidence>
<organism evidence="2 3">
    <name type="scientific">Trifolium medium</name>
    <dbReference type="NCBI Taxonomy" id="97028"/>
    <lineage>
        <taxon>Eukaryota</taxon>
        <taxon>Viridiplantae</taxon>
        <taxon>Streptophyta</taxon>
        <taxon>Embryophyta</taxon>
        <taxon>Tracheophyta</taxon>
        <taxon>Spermatophyta</taxon>
        <taxon>Magnoliopsida</taxon>
        <taxon>eudicotyledons</taxon>
        <taxon>Gunneridae</taxon>
        <taxon>Pentapetalae</taxon>
        <taxon>rosids</taxon>
        <taxon>fabids</taxon>
        <taxon>Fabales</taxon>
        <taxon>Fabaceae</taxon>
        <taxon>Papilionoideae</taxon>
        <taxon>50 kb inversion clade</taxon>
        <taxon>NPAAA clade</taxon>
        <taxon>Hologalegina</taxon>
        <taxon>IRL clade</taxon>
        <taxon>Trifolieae</taxon>
        <taxon>Trifolium</taxon>
    </lineage>
</organism>
<name>A0A392MHR1_9FABA</name>
<feature type="region of interest" description="Disordered" evidence="1">
    <location>
        <begin position="17"/>
        <end position="38"/>
    </location>
</feature>
<protein>
    <submittedName>
        <fullName evidence="2">Uncharacterized protein</fullName>
    </submittedName>
</protein>
<sequence length="76" mass="8600">MDETRIDKEYDIGDWCFLSGSESDDSDNDDENDSGDDSFVVLVPCYSPGYKEVECSNNMLLKAQNRRSTRSSGQFD</sequence>
<evidence type="ECO:0000313" key="2">
    <source>
        <dbReference type="EMBL" id="MCH87027.1"/>
    </source>
</evidence>
<comment type="caution">
    <text evidence="2">The sequence shown here is derived from an EMBL/GenBank/DDBJ whole genome shotgun (WGS) entry which is preliminary data.</text>
</comment>
<keyword evidence="3" id="KW-1185">Reference proteome</keyword>
<proteinExistence type="predicted"/>
<gene>
    <name evidence="2" type="ORF">A2U01_0007891</name>
</gene>
<feature type="compositionally biased region" description="Acidic residues" evidence="1">
    <location>
        <begin position="22"/>
        <end position="36"/>
    </location>
</feature>
<dbReference type="AlphaFoldDB" id="A0A392MHR1"/>
<reference evidence="2 3" key="1">
    <citation type="journal article" date="2018" name="Front. Plant Sci.">
        <title>Red Clover (Trifolium pratense) and Zigzag Clover (T. medium) - A Picture of Genomic Similarities and Differences.</title>
        <authorList>
            <person name="Dluhosova J."/>
            <person name="Istvanek J."/>
            <person name="Nedelnik J."/>
            <person name="Repkova J."/>
        </authorList>
    </citation>
    <scope>NUCLEOTIDE SEQUENCE [LARGE SCALE GENOMIC DNA]</scope>
    <source>
        <strain evidence="3">cv. 10/8</strain>
        <tissue evidence="2">Leaf</tissue>
    </source>
</reference>
<accession>A0A392MHR1</accession>
<dbReference type="EMBL" id="LXQA010011381">
    <property type="protein sequence ID" value="MCH87027.1"/>
    <property type="molecule type" value="Genomic_DNA"/>
</dbReference>